<dbReference type="Gene3D" id="2.40.170.20">
    <property type="entry name" value="TonB-dependent receptor, beta-barrel domain"/>
    <property type="match status" value="1"/>
</dbReference>
<feature type="domain" description="TonB-dependent receptor plug" evidence="8">
    <location>
        <begin position="8"/>
        <end position="43"/>
    </location>
</feature>
<comment type="similarity">
    <text evidence="7">Belongs to the TonB-dependent receptor family.</text>
</comment>
<accession>U2ZSR4</accession>
<evidence type="ECO:0000313" key="9">
    <source>
        <dbReference type="EMBL" id="GAD48394.1"/>
    </source>
</evidence>
<reference evidence="9 10" key="1">
    <citation type="submission" date="2013-09" db="EMBL/GenBank/DDBJ databases">
        <title>Whole genome shotgun sequence of Novosphingobium tardaugens NBRC 16725.</title>
        <authorList>
            <person name="Isaki S."/>
            <person name="Hosoyama A."/>
            <person name="Tsuchikane K."/>
            <person name="Katsumata H."/>
            <person name="Ando Y."/>
            <person name="Yamazaki S."/>
            <person name="Fujita N."/>
        </authorList>
    </citation>
    <scope>NUCLEOTIDE SEQUENCE [LARGE SCALE GENOMIC DNA]</scope>
    <source>
        <strain evidence="9 10">NBRC 16725</strain>
    </source>
</reference>
<dbReference type="SUPFAM" id="SSF56935">
    <property type="entry name" value="Porins"/>
    <property type="match status" value="1"/>
</dbReference>
<evidence type="ECO:0000256" key="6">
    <source>
        <dbReference type="ARBA" id="ARBA00023237"/>
    </source>
</evidence>
<keyword evidence="3 7" id="KW-1134">Transmembrane beta strand</keyword>
<dbReference type="GO" id="GO:0009279">
    <property type="term" value="C:cell outer membrane"/>
    <property type="evidence" value="ECO:0007669"/>
    <property type="project" value="UniProtKB-SubCell"/>
</dbReference>
<dbReference type="InterPro" id="IPR012910">
    <property type="entry name" value="Plug_dom"/>
</dbReference>
<dbReference type="AlphaFoldDB" id="U2ZSR4"/>
<dbReference type="RefSeq" id="WP_021689301.1">
    <property type="nucleotide sequence ID" value="NZ_BASZ01000002.1"/>
</dbReference>
<evidence type="ECO:0000256" key="4">
    <source>
        <dbReference type="ARBA" id="ARBA00022692"/>
    </source>
</evidence>
<organism evidence="9 10">
    <name type="scientific">Caenibius tardaugens NBRC 16725</name>
    <dbReference type="NCBI Taxonomy" id="1219035"/>
    <lineage>
        <taxon>Bacteria</taxon>
        <taxon>Pseudomonadati</taxon>
        <taxon>Pseudomonadota</taxon>
        <taxon>Alphaproteobacteria</taxon>
        <taxon>Sphingomonadales</taxon>
        <taxon>Erythrobacteraceae</taxon>
        <taxon>Caenibius</taxon>
    </lineage>
</organism>
<keyword evidence="5 7" id="KW-0472">Membrane</keyword>
<dbReference type="Proteomes" id="UP000016568">
    <property type="component" value="Unassembled WGS sequence"/>
</dbReference>
<dbReference type="KEGG" id="ntd:EGO55_01935"/>
<dbReference type="EMBL" id="BASZ01000002">
    <property type="protein sequence ID" value="GAD48394.1"/>
    <property type="molecule type" value="Genomic_DNA"/>
</dbReference>
<dbReference type="eggNOG" id="COG4206">
    <property type="taxonomic scope" value="Bacteria"/>
</dbReference>
<evidence type="ECO:0000256" key="1">
    <source>
        <dbReference type="ARBA" id="ARBA00004571"/>
    </source>
</evidence>
<keyword evidence="4 7" id="KW-0812">Transmembrane</keyword>
<evidence type="ECO:0000256" key="7">
    <source>
        <dbReference type="PROSITE-ProRule" id="PRU01360"/>
    </source>
</evidence>
<comment type="caution">
    <text evidence="9">The sequence shown here is derived from an EMBL/GenBank/DDBJ whole genome shotgun (WGS) entry which is preliminary data.</text>
</comment>
<sequence>MDIDSALNARPGAALFDRIDMERVAVLRGPQGTLFGRNATGGAITITTRKPSSIFGIQQRNAMSEIVIPFG</sequence>
<keyword evidence="10" id="KW-1185">Reference proteome</keyword>
<evidence type="ECO:0000256" key="2">
    <source>
        <dbReference type="ARBA" id="ARBA00022448"/>
    </source>
</evidence>
<proteinExistence type="inferred from homology"/>
<gene>
    <name evidence="9" type="ORF">NT2_02_04770</name>
</gene>
<evidence type="ECO:0000256" key="3">
    <source>
        <dbReference type="ARBA" id="ARBA00022452"/>
    </source>
</evidence>
<keyword evidence="2 7" id="KW-0813">Transport</keyword>
<keyword evidence="6 7" id="KW-0998">Cell outer membrane</keyword>
<dbReference type="Pfam" id="PF07715">
    <property type="entry name" value="Plug"/>
    <property type="match status" value="1"/>
</dbReference>
<dbReference type="InterPro" id="IPR039426">
    <property type="entry name" value="TonB-dep_rcpt-like"/>
</dbReference>
<comment type="subcellular location">
    <subcellularLocation>
        <location evidence="1 7">Cell outer membrane</location>
        <topology evidence="1 7">Multi-pass membrane protein</topology>
    </subcellularLocation>
</comment>
<name>U2ZSR4_9SPHN</name>
<dbReference type="PROSITE" id="PS52016">
    <property type="entry name" value="TONB_DEPENDENT_REC_3"/>
    <property type="match status" value="1"/>
</dbReference>
<evidence type="ECO:0000259" key="8">
    <source>
        <dbReference type="Pfam" id="PF07715"/>
    </source>
</evidence>
<evidence type="ECO:0000313" key="10">
    <source>
        <dbReference type="Proteomes" id="UP000016568"/>
    </source>
</evidence>
<dbReference type="OrthoDB" id="9796221at2"/>
<dbReference type="InterPro" id="IPR036942">
    <property type="entry name" value="Beta-barrel_TonB_sf"/>
</dbReference>
<protein>
    <recommendedName>
        <fullName evidence="8">TonB-dependent receptor plug domain-containing protein</fullName>
    </recommendedName>
</protein>
<evidence type="ECO:0000256" key="5">
    <source>
        <dbReference type="ARBA" id="ARBA00023136"/>
    </source>
</evidence>